<comment type="subcellular location">
    <subcellularLocation>
        <location evidence="1">Membrane</location>
    </subcellularLocation>
</comment>
<comment type="caution">
    <text evidence="4">The sequence shown here is derived from an EMBL/GenBank/DDBJ whole genome shotgun (WGS) entry which is preliminary data.</text>
</comment>
<dbReference type="PANTHER" id="PTHR37042:SF4">
    <property type="entry name" value="OUTER MEMBRANE PROTEIN RV1973"/>
    <property type="match status" value="1"/>
</dbReference>
<accession>A0A7I9ZN49</accession>
<proteinExistence type="predicted"/>
<dbReference type="AlphaFoldDB" id="A0A7I9ZN49"/>
<feature type="chain" id="PRO_5039015566" description="Mce associated membrane protein" evidence="3">
    <location>
        <begin position="17"/>
        <end position="157"/>
    </location>
</feature>
<keyword evidence="2" id="KW-0472">Membrane</keyword>
<dbReference type="PANTHER" id="PTHR37042">
    <property type="entry name" value="OUTER MEMBRANE PROTEIN RV1973"/>
    <property type="match status" value="1"/>
</dbReference>
<evidence type="ECO:0000256" key="1">
    <source>
        <dbReference type="ARBA" id="ARBA00004370"/>
    </source>
</evidence>
<evidence type="ECO:0000313" key="4">
    <source>
        <dbReference type="EMBL" id="GFH02078.1"/>
    </source>
</evidence>
<feature type="signal peptide" evidence="3">
    <location>
        <begin position="1"/>
        <end position="16"/>
    </location>
</feature>
<dbReference type="GO" id="GO:0016020">
    <property type="term" value="C:membrane"/>
    <property type="evidence" value="ECO:0007669"/>
    <property type="project" value="UniProtKB-SubCell"/>
</dbReference>
<keyword evidence="3" id="KW-0732">Signal</keyword>
<protein>
    <recommendedName>
        <fullName evidence="6">Mce associated membrane protein</fullName>
    </recommendedName>
</protein>
<organism evidence="4 5">
    <name type="scientific">Mycolicibacterium hippocampi</name>
    <dbReference type="NCBI Taxonomy" id="659824"/>
    <lineage>
        <taxon>Bacteria</taxon>
        <taxon>Bacillati</taxon>
        <taxon>Actinomycetota</taxon>
        <taxon>Actinomycetes</taxon>
        <taxon>Mycobacteriales</taxon>
        <taxon>Mycobacteriaceae</taxon>
        <taxon>Mycolicibacterium</taxon>
    </lineage>
</organism>
<reference evidence="4 5" key="1">
    <citation type="journal article" date="2019" name="Emerg. Microbes Infect.">
        <title>Comprehensive subspecies identification of 175 nontuberculous mycobacteria species based on 7547 genomic profiles.</title>
        <authorList>
            <person name="Matsumoto Y."/>
            <person name="Kinjo T."/>
            <person name="Motooka D."/>
            <person name="Nabeya D."/>
            <person name="Jung N."/>
            <person name="Uechi K."/>
            <person name="Horii T."/>
            <person name="Iida T."/>
            <person name="Fujita J."/>
            <person name="Nakamura S."/>
        </authorList>
    </citation>
    <scope>NUCLEOTIDE SEQUENCE [LARGE SCALE GENOMIC DNA]</scope>
    <source>
        <strain evidence="4 5">JCM 30996</strain>
    </source>
</reference>
<evidence type="ECO:0000256" key="2">
    <source>
        <dbReference type="ARBA" id="ARBA00023136"/>
    </source>
</evidence>
<gene>
    <name evidence="4" type="ORF">MHIP_25610</name>
</gene>
<name>A0A7I9ZN49_9MYCO</name>
<evidence type="ECO:0000256" key="3">
    <source>
        <dbReference type="SAM" id="SignalP"/>
    </source>
</evidence>
<dbReference type="EMBL" id="BLLB01000002">
    <property type="protein sequence ID" value="GFH02078.1"/>
    <property type="molecule type" value="Genomic_DNA"/>
</dbReference>
<keyword evidence="5" id="KW-1185">Reference proteome</keyword>
<sequence length="157" mass="16574">MITAAALTVLAGATTAAGLLVARTHQQSTSVRSEETAAIAAAKDCISATQPVDTAALPASQQKLIDCSTGDFGTQAQWYGAVLDEAYRAVNVRVQVPAMYAAVERHNDDGSITAMVAFRAVISQPGMADRENGYRVRVRMVSENGTFKVANLDQVAQ</sequence>
<evidence type="ECO:0008006" key="6">
    <source>
        <dbReference type="Google" id="ProtNLM"/>
    </source>
</evidence>
<evidence type="ECO:0000313" key="5">
    <source>
        <dbReference type="Proteomes" id="UP000465304"/>
    </source>
</evidence>
<dbReference type="Proteomes" id="UP000465304">
    <property type="component" value="Unassembled WGS sequence"/>
</dbReference>